<accession>A0A078MC12</accession>
<feature type="transmembrane region" description="Helical" evidence="6">
    <location>
        <begin position="313"/>
        <end position="332"/>
    </location>
</feature>
<feature type="transmembrane region" description="Helical" evidence="6">
    <location>
        <begin position="164"/>
        <end position="192"/>
    </location>
</feature>
<sequence>MLIVTQTLLYTGLAVMMGVIIVRLSPLTITVPRSVLPLAVVTVVSCAALPVLKLILFLNAQYDVATSTKMVLFTFEVGRSWLVVALLGGALLLSSQRSTVVQIVLALAMIIAFSWSSHASSFNQFTGFISHTVHTMAVSIWVGVLLVASLFASEQQLGKSFLRWFTPIALMALLAVSVSGVMLVTIITPAYVTAWQIPYGQALVIKHALIVPLVVYALINGVLNRSERRSSKAWLRAESVIMLTIFSATAVLSISSPDTKTEKAAALYQAFHANLSAPTLRWTLEGTIFLVTTLAFSALLLQGFTKNQPAKLSLVLAFATACSVYCTAMLMVSA</sequence>
<dbReference type="GO" id="GO:0005886">
    <property type="term" value="C:plasma membrane"/>
    <property type="evidence" value="ECO:0007669"/>
    <property type="project" value="UniProtKB-SubCell"/>
</dbReference>
<evidence type="ECO:0000256" key="2">
    <source>
        <dbReference type="ARBA" id="ARBA00022475"/>
    </source>
</evidence>
<dbReference type="HOGENOM" id="CLU_037500_0_0_9"/>
<feature type="transmembrane region" description="Helical" evidence="6">
    <location>
        <begin position="235"/>
        <end position="254"/>
    </location>
</feature>
<evidence type="ECO:0000256" key="3">
    <source>
        <dbReference type="ARBA" id="ARBA00022692"/>
    </source>
</evidence>
<reference evidence="8" key="1">
    <citation type="submission" date="2014-07" db="EMBL/GenBank/DDBJ databases">
        <authorList>
            <person name="Urmite Genomes Urmite Genomes"/>
        </authorList>
    </citation>
    <scope>NUCLEOTIDE SEQUENCE</scope>
    <source>
        <strain evidence="8">13S34_air</strain>
    </source>
</reference>
<dbReference type="PANTHER" id="PTHR34820">
    <property type="entry name" value="INNER MEMBRANE PROTEIN YEBZ"/>
    <property type="match status" value="1"/>
</dbReference>
<dbReference type="InterPro" id="IPR032694">
    <property type="entry name" value="CopC/D"/>
</dbReference>
<feature type="domain" description="Copper resistance protein D" evidence="7">
    <location>
        <begin position="161"/>
        <end position="252"/>
    </location>
</feature>
<evidence type="ECO:0000313" key="8">
    <source>
        <dbReference type="EMBL" id="CEA03729.1"/>
    </source>
</evidence>
<organism evidence="8">
    <name type="scientific">Metalysinibacillus saudimassiliensis</name>
    <dbReference type="NCBI Taxonomy" id="1461583"/>
    <lineage>
        <taxon>Bacteria</taxon>
        <taxon>Bacillati</taxon>
        <taxon>Bacillota</taxon>
        <taxon>Bacilli</taxon>
        <taxon>Bacillales</taxon>
        <taxon>Caryophanaceae</taxon>
        <taxon>Metalysinibacillus</taxon>
    </lineage>
</organism>
<evidence type="ECO:0000256" key="4">
    <source>
        <dbReference type="ARBA" id="ARBA00022989"/>
    </source>
</evidence>
<evidence type="ECO:0000256" key="5">
    <source>
        <dbReference type="ARBA" id="ARBA00023136"/>
    </source>
</evidence>
<evidence type="ECO:0000256" key="1">
    <source>
        <dbReference type="ARBA" id="ARBA00004651"/>
    </source>
</evidence>
<dbReference type="PATRIC" id="fig|1461583.4.peg.1603"/>
<feature type="transmembrane region" description="Helical" evidence="6">
    <location>
        <begin position="36"/>
        <end position="58"/>
    </location>
</feature>
<evidence type="ECO:0000256" key="6">
    <source>
        <dbReference type="SAM" id="Phobius"/>
    </source>
</evidence>
<dbReference type="EMBL" id="LN483075">
    <property type="protein sequence ID" value="CEA03729.1"/>
    <property type="molecule type" value="Genomic_DNA"/>
</dbReference>
<keyword evidence="3 6" id="KW-0812">Transmembrane</keyword>
<name>A0A078MC12_9BACL</name>
<feature type="transmembrane region" description="Helical" evidence="6">
    <location>
        <begin position="70"/>
        <end position="93"/>
    </location>
</feature>
<feature type="transmembrane region" description="Helical" evidence="6">
    <location>
        <begin position="204"/>
        <end position="223"/>
    </location>
</feature>
<comment type="subcellular location">
    <subcellularLocation>
        <location evidence="1">Cell membrane</location>
        <topology evidence="1">Multi-pass membrane protein</topology>
    </subcellularLocation>
</comment>
<dbReference type="PANTHER" id="PTHR34820:SF4">
    <property type="entry name" value="INNER MEMBRANE PROTEIN YEBZ"/>
    <property type="match status" value="1"/>
</dbReference>
<protein>
    <submittedName>
        <fullName evidence="8">Copper resistance protein D</fullName>
    </submittedName>
</protein>
<dbReference type="Pfam" id="PF05425">
    <property type="entry name" value="CopD"/>
    <property type="match status" value="1"/>
</dbReference>
<feature type="transmembrane region" description="Helical" evidence="6">
    <location>
        <begin position="6"/>
        <end position="24"/>
    </location>
</feature>
<proteinExistence type="predicted"/>
<dbReference type="GO" id="GO:0006825">
    <property type="term" value="P:copper ion transport"/>
    <property type="evidence" value="ECO:0007669"/>
    <property type="project" value="InterPro"/>
</dbReference>
<keyword evidence="2" id="KW-1003">Cell membrane</keyword>
<feature type="transmembrane region" description="Helical" evidence="6">
    <location>
        <begin position="100"/>
        <end position="116"/>
    </location>
</feature>
<dbReference type="AlphaFoldDB" id="A0A078MC12"/>
<feature type="transmembrane region" description="Helical" evidence="6">
    <location>
        <begin position="282"/>
        <end position="301"/>
    </location>
</feature>
<keyword evidence="4 6" id="KW-1133">Transmembrane helix</keyword>
<feature type="transmembrane region" description="Helical" evidence="6">
    <location>
        <begin position="128"/>
        <end position="152"/>
    </location>
</feature>
<evidence type="ECO:0000259" key="7">
    <source>
        <dbReference type="Pfam" id="PF05425"/>
    </source>
</evidence>
<gene>
    <name evidence="8" type="ORF">BN1050_01667</name>
</gene>
<dbReference type="InterPro" id="IPR008457">
    <property type="entry name" value="Cu-R_CopD_dom"/>
</dbReference>
<keyword evidence="5 6" id="KW-0472">Membrane</keyword>